<keyword evidence="2" id="KW-1185">Reference proteome</keyword>
<comment type="caution">
    <text evidence="1">The sequence shown here is derived from an EMBL/GenBank/DDBJ whole genome shotgun (WGS) entry which is preliminary data.</text>
</comment>
<name>A0ABV8SW15_9GAMM</name>
<protein>
    <recommendedName>
        <fullName evidence="3">CopG family transcriptional regulator</fullName>
    </recommendedName>
</protein>
<gene>
    <name evidence="1" type="ORF">ACFPN2_21940</name>
</gene>
<dbReference type="Proteomes" id="UP001595904">
    <property type="component" value="Unassembled WGS sequence"/>
</dbReference>
<dbReference type="RefSeq" id="WP_380600586.1">
    <property type="nucleotide sequence ID" value="NZ_JBHSDU010000010.1"/>
</dbReference>
<evidence type="ECO:0000313" key="2">
    <source>
        <dbReference type="Proteomes" id="UP001595904"/>
    </source>
</evidence>
<reference evidence="2" key="1">
    <citation type="journal article" date="2019" name="Int. J. Syst. Evol. Microbiol.">
        <title>The Global Catalogue of Microorganisms (GCM) 10K type strain sequencing project: providing services to taxonomists for standard genome sequencing and annotation.</title>
        <authorList>
            <consortium name="The Broad Institute Genomics Platform"/>
            <consortium name="The Broad Institute Genome Sequencing Center for Infectious Disease"/>
            <person name="Wu L."/>
            <person name="Ma J."/>
        </authorList>
    </citation>
    <scope>NUCLEOTIDE SEQUENCE [LARGE SCALE GENOMIC DNA]</scope>
    <source>
        <strain evidence="2">CGMCC 1.10759</strain>
    </source>
</reference>
<proteinExistence type="predicted"/>
<accession>A0ABV8SW15</accession>
<dbReference type="EMBL" id="JBHSDU010000010">
    <property type="protein sequence ID" value="MFC4311761.1"/>
    <property type="molecule type" value="Genomic_DNA"/>
</dbReference>
<evidence type="ECO:0000313" key="1">
    <source>
        <dbReference type="EMBL" id="MFC4311761.1"/>
    </source>
</evidence>
<organism evidence="1 2">
    <name type="scientific">Steroidobacter flavus</name>
    <dbReference type="NCBI Taxonomy" id="1842136"/>
    <lineage>
        <taxon>Bacteria</taxon>
        <taxon>Pseudomonadati</taxon>
        <taxon>Pseudomonadota</taxon>
        <taxon>Gammaproteobacteria</taxon>
        <taxon>Steroidobacterales</taxon>
        <taxon>Steroidobacteraceae</taxon>
        <taxon>Steroidobacter</taxon>
    </lineage>
</organism>
<evidence type="ECO:0008006" key="3">
    <source>
        <dbReference type="Google" id="ProtNLM"/>
    </source>
</evidence>
<sequence>MSSILRVQLTDALRRYIDERASEKDAYATPSEYVCDLIRQDMRNRAVAVNIVDGLNDLRHGKFSDESILDFRNQN</sequence>